<dbReference type="AlphaFoldDB" id="A0A8T0USF0"/>
<dbReference type="Proteomes" id="UP000823388">
    <property type="component" value="Chromosome 3K"/>
</dbReference>
<sequence length="120" mass="12880">MGDAGATGLLRRSRRGRGWGWRAKQRYRVSLTDAGCTFVEHQLHAAAAAAAAAAAGGGGGNQFSSLSPSMVRTFTFFHVYKDRTMDPICWQISILYSISNICQEQISVLGPTPVTAKSSN</sequence>
<reference evidence="1" key="1">
    <citation type="submission" date="2020-05" db="EMBL/GenBank/DDBJ databases">
        <title>WGS assembly of Panicum virgatum.</title>
        <authorList>
            <person name="Lovell J.T."/>
            <person name="Jenkins J."/>
            <person name="Shu S."/>
            <person name="Juenger T.E."/>
            <person name="Schmutz J."/>
        </authorList>
    </citation>
    <scope>NUCLEOTIDE SEQUENCE</scope>
    <source>
        <strain evidence="1">AP13</strain>
    </source>
</reference>
<dbReference type="EMBL" id="CM029041">
    <property type="protein sequence ID" value="KAG2623733.1"/>
    <property type="molecule type" value="Genomic_DNA"/>
</dbReference>
<name>A0A8T0USF0_PANVG</name>
<proteinExistence type="predicted"/>
<gene>
    <name evidence="1" type="ORF">PVAP13_3KG078227</name>
</gene>
<comment type="caution">
    <text evidence="1">The sequence shown here is derived from an EMBL/GenBank/DDBJ whole genome shotgun (WGS) entry which is preliminary data.</text>
</comment>
<evidence type="ECO:0000313" key="1">
    <source>
        <dbReference type="EMBL" id="KAG2623733.1"/>
    </source>
</evidence>
<accession>A0A8T0USF0</accession>
<protein>
    <submittedName>
        <fullName evidence="1">Uncharacterized protein</fullName>
    </submittedName>
</protein>
<keyword evidence="2" id="KW-1185">Reference proteome</keyword>
<evidence type="ECO:0000313" key="2">
    <source>
        <dbReference type="Proteomes" id="UP000823388"/>
    </source>
</evidence>
<organism evidence="1 2">
    <name type="scientific">Panicum virgatum</name>
    <name type="common">Blackwell switchgrass</name>
    <dbReference type="NCBI Taxonomy" id="38727"/>
    <lineage>
        <taxon>Eukaryota</taxon>
        <taxon>Viridiplantae</taxon>
        <taxon>Streptophyta</taxon>
        <taxon>Embryophyta</taxon>
        <taxon>Tracheophyta</taxon>
        <taxon>Spermatophyta</taxon>
        <taxon>Magnoliopsida</taxon>
        <taxon>Liliopsida</taxon>
        <taxon>Poales</taxon>
        <taxon>Poaceae</taxon>
        <taxon>PACMAD clade</taxon>
        <taxon>Panicoideae</taxon>
        <taxon>Panicodae</taxon>
        <taxon>Paniceae</taxon>
        <taxon>Panicinae</taxon>
        <taxon>Panicum</taxon>
        <taxon>Panicum sect. Hiantes</taxon>
    </lineage>
</organism>